<comment type="cofactor">
    <cofactor evidence="1">
        <name>FMN</name>
        <dbReference type="ChEBI" id="CHEBI:58210"/>
    </cofactor>
</comment>
<dbReference type="CDD" id="cd04730">
    <property type="entry name" value="NPD_like"/>
    <property type="match status" value="1"/>
</dbReference>
<dbReference type="Pfam" id="PF03060">
    <property type="entry name" value="NMO"/>
    <property type="match status" value="1"/>
</dbReference>
<organism evidence="10 11">
    <name type="scientific">Actinoplanes digitatis</name>
    <dbReference type="NCBI Taxonomy" id="1868"/>
    <lineage>
        <taxon>Bacteria</taxon>
        <taxon>Bacillati</taxon>
        <taxon>Actinomycetota</taxon>
        <taxon>Actinomycetes</taxon>
        <taxon>Micromonosporales</taxon>
        <taxon>Micromonosporaceae</taxon>
        <taxon>Actinoplanes</taxon>
    </lineage>
</organism>
<evidence type="ECO:0000313" key="10">
    <source>
        <dbReference type="EMBL" id="MBB4761953.1"/>
    </source>
</evidence>
<accession>A0A7W7HW96</accession>
<keyword evidence="7 10" id="KW-0503">Monooxygenase</keyword>
<dbReference type="InterPro" id="IPR013785">
    <property type="entry name" value="Aldolase_TIM"/>
</dbReference>
<comment type="caution">
    <text evidence="10">The sequence shown here is derived from an EMBL/GenBank/DDBJ whole genome shotgun (WGS) entry which is preliminary data.</text>
</comment>
<evidence type="ECO:0000256" key="2">
    <source>
        <dbReference type="ARBA" id="ARBA00009881"/>
    </source>
</evidence>
<dbReference type="InterPro" id="IPR004136">
    <property type="entry name" value="NMO"/>
</dbReference>
<dbReference type="Gene3D" id="3.20.20.70">
    <property type="entry name" value="Aldolase class I"/>
    <property type="match status" value="1"/>
</dbReference>
<evidence type="ECO:0000256" key="9">
    <source>
        <dbReference type="ARBA" id="ARBA00049401"/>
    </source>
</evidence>
<evidence type="ECO:0000256" key="4">
    <source>
        <dbReference type="ARBA" id="ARBA00022630"/>
    </source>
</evidence>
<keyword evidence="6 10" id="KW-0560">Oxidoreductase</keyword>
<comment type="similarity">
    <text evidence="2">Belongs to the nitronate monooxygenase family. NMO class I subfamily.</text>
</comment>
<evidence type="ECO:0000256" key="5">
    <source>
        <dbReference type="ARBA" id="ARBA00022643"/>
    </source>
</evidence>
<evidence type="ECO:0000256" key="6">
    <source>
        <dbReference type="ARBA" id="ARBA00023002"/>
    </source>
</evidence>
<evidence type="ECO:0000313" key="11">
    <source>
        <dbReference type="Proteomes" id="UP000578112"/>
    </source>
</evidence>
<comment type="catalytic activity">
    <reaction evidence="9">
        <text>3 propionate 3-nitronate + 3 O2 + H2O = 3 3-oxopropanoate + 2 nitrate + nitrite + H2O2 + 3 H(+)</text>
        <dbReference type="Rhea" id="RHEA:57332"/>
        <dbReference type="ChEBI" id="CHEBI:15377"/>
        <dbReference type="ChEBI" id="CHEBI:15378"/>
        <dbReference type="ChEBI" id="CHEBI:15379"/>
        <dbReference type="ChEBI" id="CHEBI:16240"/>
        <dbReference type="ChEBI" id="CHEBI:16301"/>
        <dbReference type="ChEBI" id="CHEBI:17632"/>
        <dbReference type="ChEBI" id="CHEBI:33190"/>
        <dbReference type="ChEBI" id="CHEBI:136067"/>
    </reaction>
</comment>
<gene>
    <name evidence="10" type="ORF">BJ971_002509</name>
</gene>
<dbReference type="SUPFAM" id="SSF51412">
    <property type="entry name" value="Inosine monophosphate dehydrogenase (IMPDH)"/>
    <property type="match status" value="1"/>
</dbReference>
<dbReference type="AlphaFoldDB" id="A0A7W7HW96"/>
<reference evidence="10 11" key="1">
    <citation type="submission" date="2020-08" db="EMBL/GenBank/DDBJ databases">
        <title>Sequencing the genomes of 1000 actinobacteria strains.</title>
        <authorList>
            <person name="Klenk H.-P."/>
        </authorList>
    </citation>
    <scope>NUCLEOTIDE SEQUENCE [LARGE SCALE GENOMIC DNA]</scope>
    <source>
        <strain evidence="10 11">DSM 43149</strain>
    </source>
</reference>
<evidence type="ECO:0000256" key="7">
    <source>
        <dbReference type="ARBA" id="ARBA00023033"/>
    </source>
</evidence>
<keyword evidence="4" id="KW-0285">Flavoprotein</keyword>
<dbReference type="PANTHER" id="PTHR42747:SF3">
    <property type="entry name" value="NITRONATE MONOOXYGENASE-RELATED"/>
    <property type="match status" value="1"/>
</dbReference>
<dbReference type="PANTHER" id="PTHR42747">
    <property type="entry name" value="NITRONATE MONOOXYGENASE-RELATED"/>
    <property type="match status" value="1"/>
</dbReference>
<evidence type="ECO:0000256" key="3">
    <source>
        <dbReference type="ARBA" id="ARBA00022575"/>
    </source>
</evidence>
<evidence type="ECO:0000256" key="1">
    <source>
        <dbReference type="ARBA" id="ARBA00001917"/>
    </source>
</evidence>
<sequence>MLLDSAHPVVVAPMAGGPSTARLVAAAASAGAAGFLAAGYKAPDAVAREVAELRETGLPYGLNIFVPSPPPADVAPLEEYRRVLEAEARRYSVTLPPLRLDDDDHYAAKVELAVAAAVPMVSFTFGVPDPAVVAALRGAGSAVLVTVTDVGEARRAAAAGPDALIVQAGAAGGHSATTSPSGYDGSSTAPELVRAVAAAVGLPVVAAGGTGTAADVRRLLAAGAVAVQAGTVFLLAGEAGTRPAQREAMLSGRFAQTVVTRAFTGHPARALRNRFTDAYSACAPIGYPAVHHLTAPIRAAAAERGDPEALNLWAGTAHAEARPGPVAEILSRLSAGGS</sequence>
<name>A0A7W7HW96_9ACTN</name>
<dbReference type="GO" id="GO:0009636">
    <property type="term" value="P:response to toxic substance"/>
    <property type="evidence" value="ECO:0007669"/>
    <property type="project" value="UniProtKB-KW"/>
</dbReference>
<keyword evidence="11" id="KW-1185">Reference proteome</keyword>
<proteinExistence type="inferred from homology"/>
<evidence type="ECO:0000256" key="8">
    <source>
        <dbReference type="ARBA" id="ARBA00031155"/>
    </source>
</evidence>
<keyword evidence="3" id="KW-0216">Detoxification</keyword>
<dbReference type="EMBL" id="JACHNH010000001">
    <property type="protein sequence ID" value="MBB4761953.1"/>
    <property type="molecule type" value="Genomic_DNA"/>
</dbReference>
<dbReference type="GO" id="GO:0018580">
    <property type="term" value="F:nitronate monooxygenase activity"/>
    <property type="evidence" value="ECO:0007669"/>
    <property type="project" value="InterPro"/>
</dbReference>
<keyword evidence="5" id="KW-0288">FMN</keyword>
<dbReference type="Proteomes" id="UP000578112">
    <property type="component" value="Unassembled WGS sequence"/>
</dbReference>
<protein>
    <recommendedName>
        <fullName evidence="8">Propionate 3-nitronate monooxygenase</fullName>
    </recommendedName>
</protein>
<dbReference type="RefSeq" id="WP_184992705.1">
    <property type="nucleotide sequence ID" value="NZ_BOMK01000002.1"/>
</dbReference>